<organism evidence="2 3">
    <name type="scientific">Verminephrobacter aporrectodeae subsp. tuberculatae</name>
    <dbReference type="NCBI Taxonomy" id="1110392"/>
    <lineage>
        <taxon>Bacteria</taxon>
        <taxon>Pseudomonadati</taxon>
        <taxon>Pseudomonadota</taxon>
        <taxon>Betaproteobacteria</taxon>
        <taxon>Burkholderiales</taxon>
        <taxon>Comamonadaceae</taxon>
        <taxon>Verminephrobacter</taxon>
    </lineage>
</organism>
<evidence type="ECO:0000313" key="3">
    <source>
        <dbReference type="Proteomes" id="UP001208935"/>
    </source>
</evidence>
<evidence type="ECO:0000313" key="2">
    <source>
        <dbReference type="EMBL" id="MCW5323689.1"/>
    </source>
</evidence>
<keyword evidence="3" id="KW-1185">Reference proteome</keyword>
<feature type="region of interest" description="Disordered" evidence="1">
    <location>
        <begin position="1"/>
        <end position="24"/>
    </location>
</feature>
<comment type="caution">
    <text evidence="2">The sequence shown here is derived from an EMBL/GenBank/DDBJ whole genome shotgun (WGS) entry which is preliminary data.</text>
</comment>
<accession>A0ABT3L0I0</accession>
<evidence type="ECO:0000256" key="1">
    <source>
        <dbReference type="SAM" id="MobiDB-lite"/>
    </source>
</evidence>
<reference evidence="3" key="1">
    <citation type="submission" date="2023-07" db="EMBL/GenBank/DDBJ databases">
        <title>Verminephrobacter genomes.</title>
        <authorList>
            <person name="Lund M.B."/>
        </authorList>
    </citation>
    <scope>NUCLEOTIDE SEQUENCE [LARGE SCALE GENOMIC DNA]</scope>
    <source>
        <strain evidence="3">AtM5-05</strain>
    </source>
</reference>
<protein>
    <submittedName>
        <fullName evidence="2">Uncharacterized protein</fullName>
    </submittedName>
</protein>
<name>A0ABT3L0I0_9BURK</name>
<proteinExistence type="predicted"/>
<dbReference type="EMBL" id="QZCW01000007">
    <property type="protein sequence ID" value="MCW5323689.1"/>
    <property type="molecule type" value="Genomic_DNA"/>
</dbReference>
<sequence length="70" mass="8223">MTDPKDAEKSVDGQGTKRRRTRIYRDRRTVSLRMEPDLHERMMGLCDDMRIPANTYISGLIGNDLKKRKK</sequence>
<dbReference type="Proteomes" id="UP001208935">
    <property type="component" value="Unassembled WGS sequence"/>
</dbReference>
<dbReference type="RefSeq" id="WP_265283476.1">
    <property type="nucleotide sequence ID" value="NZ_QZCW01000007.1"/>
</dbReference>
<feature type="compositionally biased region" description="Basic and acidic residues" evidence="1">
    <location>
        <begin position="1"/>
        <end position="11"/>
    </location>
</feature>
<gene>
    <name evidence="2" type="ORF">D5039_21850</name>
</gene>